<accession>A0AAD7I063</accession>
<dbReference type="Proteomes" id="UP001215598">
    <property type="component" value="Unassembled WGS sequence"/>
</dbReference>
<gene>
    <name evidence="1" type="ORF">B0H16DRAFT_1733408</name>
</gene>
<reference evidence="1" key="1">
    <citation type="submission" date="2023-03" db="EMBL/GenBank/DDBJ databases">
        <title>Massive genome expansion in bonnet fungi (Mycena s.s.) driven by repeated elements and novel gene families across ecological guilds.</title>
        <authorList>
            <consortium name="Lawrence Berkeley National Laboratory"/>
            <person name="Harder C.B."/>
            <person name="Miyauchi S."/>
            <person name="Viragh M."/>
            <person name="Kuo A."/>
            <person name="Thoen E."/>
            <person name="Andreopoulos B."/>
            <person name="Lu D."/>
            <person name="Skrede I."/>
            <person name="Drula E."/>
            <person name="Henrissat B."/>
            <person name="Morin E."/>
            <person name="Kohler A."/>
            <person name="Barry K."/>
            <person name="LaButti K."/>
            <person name="Morin E."/>
            <person name="Salamov A."/>
            <person name="Lipzen A."/>
            <person name="Mereny Z."/>
            <person name="Hegedus B."/>
            <person name="Baldrian P."/>
            <person name="Stursova M."/>
            <person name="Weitz H."/>
            <person name="Taylor A."/>
            <person name="Grigoriev I.V."/>
            <person name="Nagy L.G."/>
            <person name="Martin F."/>
            <person name="Kauserud H."/>
        </authorList>
    </citation>
    <scope>NUCLEOTIDE SEQUENCE</scope>
    <source>
        <strain evidence="1">CBHHK182m</strain>
    </source>
</reference>
<dbReference type="EMBL" id="JARKIB010000154">
    <property type="protein sequence ID" value="KAJ7731252.1"/>
    <property type="molecule type" value="Genomic_DNA"/>
</dbReference>
<dbReference type="AlphaFoldDB" id="A0AAD7I063"/>
<proteinExistence type="predicted"/>
<protein>
    <submittedName>
        <fullName evidence="1">Uncharacterized protein</fullName>
    </submittedName>
</protein>
<comment type="caution">
    <text evidence="1">The sequence shown here is derived from an EMBL/GenBank/DDBJ whole genome shotgun (WGS) entry which is preliminary data.</text>
</comment>
<sequence>MNTFLLYLSAQRGVSQDELTGLANTANDDDMVIFLDDADLSVSSFLRLPVPLPLPSATPQHHYLLIDQPERGEHLIERTMMLLRRN</sequence>
<evidence type="ECO:0000313" key="2">
    <source>
        <dbReference type="Proteomes" id="UP001215598"/>
    </source>
</evidence>
<keyword evidence="2" id="KW-1185">Reference proteome</keyword>
<organism evidence="1 2">
    <name type="scientific">Mycena metata</name>
    <dbReference type="NCBI Taxonomy" id="1033252"/>
    <lineage>
        <taxon>Eukaryota</taxon>
        <taxon>Fungi</taxon>
        <taxon>Dikarya</taxon>
        <taxon>Basidiomycota</taxon>
        <taxon>Agaricomycotina</taxon>
        <taxon>Agaricomycetes</taxon>
        <taxon>Agaricomycetidae</taxon>
        <taxon>Agaricales</taxon>
        <taxon>Marasmiineae</taxon>
        <taxon>Mycenaceae</taxon>
        <taxon>Mycena</taxon>
    </lineage>
</organism>
<evidence type="ECO:0000313" key="1">
    <source>
        <dbReference type="EMBL" id="KAJ7731252.1"/>
    </source>
</evidence>
<name>A0AAD7I063_9AGAR</name>